<proteinExistence type="predicted"/>
<dbReference type="GO" id="GO:0016491">
    <property type="term" value="F:oxidoreductase activity"/>
    <property type="evidence" value="ECO:0007669"/>
    <property type="project" value="UniProtKB-KW"/>
</dbReference>
<dbReference type="RefSeq" id="WP_066622289.1">
    <property type="nucleotide sequence ID" value="NZ_FQXL01000021.1"/>
</dbReference>
<dbReference type="Pfam" id="PF20256">
    <property type="entry name" value="MoCoBD_2"/>
    <property type="match status" value="1"/>
</dbReference>
<dbReference type="InterPro" id="IPR036856">
    <property type="entry name" value="Ald_Oxase/Xan_DH_a/b_sf"/>
</dbReference>
<dbReference type="AlphaFoldDB" id="A0A162THY6"/>
<evidence type="ECO:0000313" key="4">
    <source>
        <dbReference type="EMBL" id="KZL92667.1"/>
    </source>
</evidence>
<evidence type="ECO:0000313" key="5">
    <source>
        <dbReference type="Proteomes" id="UP000076603"/>
    </source>
</evidence>
<protein>
    <submittedName>
        <fullName evidence="4">4-hydroxybenzoyl-CoA reductase subunit alpha</fullName>
        <ecNumber evidence="4">1.3.7.9</ecNumber>
    </submittedName>
</protein>
<dbReference type="SUPFAM" id="SSF56003">
    <property type="entry name" value="Molybdenum cofactor-binding domain"/>
    <property type="match status" value="1"/>
</dbReference>
<dbReference type="SUPFAM" id="SSF54665">
    <property type="entry name" value="CO dehydrogenase molybdoprotein N-domain-like"/>
    <property type="match status" value="1"/>
</dbReference>
<dbReference type="STRING" id="1121326.CLMAG_24810"/>
<dbReference type="PANTHER" id="PTHR11908:SF132">
    <property type="entry name" value="ALDEHYDE OXIDASE 1-RELATED"/>
    <property type="match status" value="1"/>
</dbReference>
<dbReference type="SMART" id="SM01008">
    <property type="entry name" value="Ald_Xan_dh_C"/>
    <property type="match status" value="1"/>
</dbReference>
<evidence type="ECO:0000259" key="3">
    <source>
        <dbReference type="SMART" id="SM01008"/>
    </source>
</evidence>
<evidence type="ECO:0000256" key="2">
    <source>
        <dbReference type="ARBA" id="ARBA00023002"/>
    </source>
</evidence>
<dbReference type="OrthoDB" id="9759099at2"/>
<dbReference type="PANTHER" id="PTHR11908">
    <property type="entry name" value="XANTHINE DEHYDROGENASE"/>
    <property type="match status" value="1"/>
</dbReference>
<dbReference type="GO" id="GO:0005506">
    <property type="term" value="F:iron ion binding"/>
    <property type="evidence" value="ECO:0007669"/>
    <property type="project" value="InterPro"/>
</dbReference>
<reference evidence="4 5" key="1">
    <citation type="submission" date="2016-04" db="EMBL/GenBank/DDBJ databases">
        <title>Genome sequence of Clostridium magnum DSM 2767.</title>
        <authorList>
            <person name="Poehlein A."/>
            <person name="Uhlig R."/>
            <person name="Fischer R."/>
            <person name="Bahl H."/>
            <person name="Daniel R."/>
        </authorList>
    </citation>
    <scope>NUCLEOTIDE SEQUENCE [LARGE SCALE GENOMIC DNA]</scope>
    <source>
        <strain evidence="4 5">DSM 2767</strain>
    </source>
</reference>
<dbReference type="InterPro" id="IPR000674">
    <property type="entry name" value="Ald_Oxase/Xan_DH_a/b"/>
</dbReference>
<keyword evidence="1" id="KW-0500">Molybdenum</keyword>
<feature type="domain" description="Aldehyde oxidase/xanthine dehydrogenase a/b hammerhead" evidence="3">
    <location>
        <begin position="21"/>
        <end position="125"/>
    </location>
</feature>
<dbReference type="Gene3D" id="3.30.365.10">
    <property type="entry name" value="Aldehyde oxidase/xanthine dehydrogenase, molybdopterin binding domain"/>
    <property type="match status" value="4"/>
</dbReference>
<name>A0A162THY6_9CLOT</name>
<dbReference type="PATRIC" id="fig|1121326.3.peg.2482"/>
<accession>A0A162THY6</accession>
<dbReference type="Pfam" id="PF02738">
    <property type="entry name" value="MoCoBD_1"/>
    <property type="match status" value="1"/>
</dbReference>
<dbReference type="EC" id="1.3.7.9" evidence="4"/>
<dbReference type="Gene3D" id="3.90.1170.50">
    <property type="entry name" value="Aldehyde oxidase/xanthine dehydrogenase, a/b hammerhead"/>
    <property type="match status" value="1"/>
</dbReference>
<dbReference type="InterPro" id="IPR008274">
    <property type="entry name" value="AldOxase/xan_DH_MoCoBD1"/>
</dbReference>
<evidence type="ECO:0000256" key="1">
    <source>
        <dbReference type="ARBA" id="ARBA00022505"/>
    </source>
</evidence>
<dbReference type="Pfam" id="PF01315">
    <property type="entry name" value="Ald_Xan_dh_C"/>
    <property type="match status" value="1"/>
</dbReference>
<keyword evidence="5" id="KW-1185">Reference proteome</keyword>
<comment type="caution">
    <text evidence="4">The sequence shown here is derived from an EMBL/GenBank/DDBJ whole genome shotgun (WGS) entry which is preliminary data.</text>
</comment>
<organism evidence="4 5">
    <name type="scientific">Clostridium magnum DSM 2767</name>
    <dbReference type="NCBI Taxonomy" id="1121326"/>
    <lineage>
        <taxon>Bacteria</taxon>
        <taxon>Bacillati</taxon>
        <taxon>Bacillota</taxon>
        <taxon>Clostridia</taxon>
        <taxon>Eubacteriales</taxon>
        <taxon>Clostridiaceae</taxon>
        <taxon>Clostridium</taxon>
    </lineage>
</organism>
<dbReference type="InterPro" id="IPR016208">
    <property type="entry name" value="Ald_Oxase/xanthine_DH-like"/>
</dbReference>
<dbReference type="InterPro" id="IPR046867">
    <property type="entry name" value="AldOxase/xan_DH_MoCoBD2"/>
</dbReference>
<keyword evidence="2 4" id="KW-0560">Oxidoreductase</keyword>
<dbReference type="InterPro" id="IPR037165">
    <property type="entry name" value="AldOxase/xan_DH_Mopterin-bd_sf"/>
</dbReference>
<gene>
    <name evidence="4" type="primary">hcrA_1</name>
    <name evidence="4" type="ORF">CLMAG_24810</name>
</gene>
<sequence>MSNINGIGVSIPRKEAFDKVTGAAKYTDDTLLPGTLHAKMLTSRYAHARIKSIDVSEAEKSLGVQAVIIGDYFPTLSGSVIQDRSPIARDKVRYYGEPVAVVVANSEQEAMKALKLIKIEYEPLSVVNSIADALKQNAVLVHENLRQYEHTVHDVYPEENTNISDRIQIRKGDVVKGWAESEVIVSGSFSLPQSDHIAMETRNVRAQIMPDGRVIIYTSSQAPYSVKRRLSKVYNIPEGNIIVRSPFVGGGFGGKAAVQLEFIAYLASKAVNGRLVRIANSREEDIKTSPCRIGVEANLKIGATKDGIIKVLEARYMVDNGAYADTGPRMAKAIAVDCSGPYNIENIWCDSISVYTNHTYVTSYRGFGHTEYTFCMERMMDKLAAKLGIDVLELRIKNAIKPGQYTPTQVKTTISNIGKLPGCLSKLKELIKWDEGQVIKTEEGMIRAKGIGCLWKTSDSPTDAVSGVFLTFNSDGSININSGAVEIGPSTKTTLAQILAEKLKMDVGRIHVLMGVDTQVSPEHWKTVASMTTFMAGRAILRASEDLIKQIKSSAADMMKSPPEELEIAEEKVYLKQDPEIYVSFKDLVRGHKEPNGLAVEGPILGRGSFIMSHITDIDEATGKGKPGPAWTVGAQGVEIEYDPANFTYRFLKAVTVIDAGKVINPKTSRGLVMGGINMGFGIATREALEYDNDARLQSTTLRTYKPMRFGENPEYVVEFIETPQIDAPFGARALAEHGIIAIPAAFANAISHAADCEFDKLPITPEVIWKAKTGGKYDTL</sequence>
<dbReference type="EMBL" id="LWAE01000002">
    <property type="protein sequence ID" value="KZL92667.1"/>
    <property type="molecule type" value="Genomic_DNA"/>
</dbReference>
<dbReference type="Proteomes" id="UP000076603">
    <property type="component" value="Unassembled WGS sequence"/>
</dbReference>